<evidence type="ECO:0000313" key="2">
    <source>
        <dbReference type="Proteomes" id="UP000215005"/>
    </source>
</evidence>
<proteinExistence type="predicted"/>
<name>A0A223S438_9ACTN</name>
<dbReference type="EMBL" id="CP022753">
    <property type="protein sequence ID" value="ASU82789.1"/>
    <property type="molecule type" value="Genomic_DNA"/>
</dbReference>
<organism evidence="1 2">
    <name type="scientific">Nocardiopsis gilva YIM 90087</name>
    <dbReference type="NCBI Taxonomy" id="1235441"/>
    <lineage>
        <taxon>Bacteria</taxon>
        <taxon>Bacillati</taxon>
        <taxon>Actinomycetota</taxon>
        <taxon>Actinomycetes</taxon>
        <taxon>Streptosporangiales</taxon>
        <taxon>Nocardiopsidaceae</taxon>
        <taxon>Nocardiopsis</taxon>
    </lineage>
</organism>
<reference evidence="1 2" key="1">
    <citation type="submission" date="2017-08" db="EMBL/GenBank/DDBJ databases">
        <title>The complete genome sequence of Nocardiopsis gilva YIM 90087.</title>
        <authorList>
            <person name="Yin M."/>
            <person name="Tang S."/>
        </authorList>
    </citation>
    <scope>NUCLEOTIDE SEQUENCE [LARGE SCALE GENOMIC DNA]</scope>
    <source>
        <strain evidence="1 2">YIM 90087</strain>
    </source>
</reference>
<accession>A0A223S438</accession>
<protein>
    <submittedName>
        <fullName evidence="1">Uncharacterized protein</fullName>
    </submittedName>
</protein>
<keyword evidence="2" id="KW-1185">Reference proteome</keyword>
<dbReference type="KEGG" id="ngv:CDO52_08350"/>
<gene>
    <name evidence="1" type="ORF">CDO52_08350</name>
</gene>
<dbReference type="AlphaFoldDB" id="A0A223S438"/>
<evidence type="ECO:0000313" key="1">
    <source>
        <dbReference type="EMBL" id="ASU82789.1"/>
    </source>
</evidence>
<sequence length="133" mass="15119">MANSVLVERVVVTRGGLVFRRSTRCAALVEGQRKARWRGDEVGDPENVPIDRVLYDRAPCINCFPDYAGPGAKLCWVLQSGVWHKGLLKRWRGRNSVGLWEADVVYAADHTQRTLVLDERFLRPRDPNEQTST</sequence>
<dbReference type="Proteomes" id="UP000215005">
    <property type="component" value="Chromosome"/>
</dbReference>